<evidence type="ECO:0000259" key="2">
    <source>
        <dbReference type="Pfam" id="PF18962"/>
    </source>
</evidence>
<feature type="domain" description="Secretion system C-terminal sorting" evidence="2">
    <location>
        <begin position="408"/>
        <end position="484"/>
    </location>
</feature>
<keyword evidence="1" id="KW-0732">Signal</keyword>
<dbReference type="InterPro" id="IPR036278">
    <property type="entry name" value="Sialidase_sf"/>
</dbReference>
<sequence length="486" mass="50420">MKKTLLFLGLLWFAGPSYAQVTGLGPWVEVNTVNFSTKPPGYVVRDIKTVAPNVAWAVTEEDSQTGIANTFIKTKNAAGTEFSFGNLMAVGASAGFEASNISSVDAAGLVAVAATYPSEPGEAGGELLRTTNGGATWTRVTTAAQFAPAANGFCNWVHMFNATEGVALGDPTNNSFEILRTTDGGVTWTRLTTNIPAPLAGEFGWARSFFARGNTIWAGTGANSASKAVRVLKSTDKGLTWTASAPTPLLGYINRLAFKDDLNGIAYNVQVNAAQTAIAAVNLIRTADGGATWAPITQVNSNKGSFFYQDIDAVDGRYYSAGTRFPSGAPLQAVDLGTSFSIDGVSWTQISSDFGFTALDVITGSSSSVTTGYAGFVTESSGAGGIFKASSVIAATRDAALQGALRAYPNPSHSGVFRVETGAFLNGSATLTVVDALGRQVRAQALTPAAVASKGFSLDLSNEPPGIYTLQISTATGIATQKLVTE</sequence>
<dbReference type="SUPFAM" id="SSF50939">
    <property type="entry name" value="Sialidases"/>
    <property type="match status" value="1"/>
</dbReference>
<gene>
    <name evidence="3" type="ORF">BEN47_00730</name>
</gene>
<dbReference type="AlphaFoldDB" id="A0A1G1TA20"/>
<protein>
    <recommendedName>
        <fullName evidence="2">Secretion system C-terminal sorting domain-containing protein</fullName>
    </recommendedName>
</protein>
<feature type="signal peptide" evidence="1">
    <location>
        <begin position="1"/>
        <end position="19"/>
    </location>
</feature>
<dbReference type="CDD" id="cd15482">
    <property type="entry name" value="Sialidase_non-viral"/>
    <property type="match status" value="1"/>
</dbReference>
<proteinExistence type="predicted"/>
<comment type="caution">
    <text evidence="3">The sequence shown here is derived from an EMBL/GenBank/DDBJ whole genome shotgun (WGS) entry which is preliminary data.</text>
</comment>
<evidence type="ECO:0000256" key="1">
    <source>
        <dbReference type="SAM" id="SignalP"/>
    </source>
</evidence>
<dbReference type="EMBL" id="MDZB01000074">
    <property type="protein sequence ID" value="OGX87719.1"/>
    <property type="molecule type" value="Genomic_DNA"/>
</dbReference>
<evidence type="ECO:0000313" key="4">
    <source>
        <dbReference type="Proteomes" id="UP000176294"/>
    </source>
</evidence>
<dbReference type="InterPro" id="IPR015943">
    <property type="entry name" value="WD40/YVTN_repeat-like_dom_sf"/>
</dbReference>
<feature type="chain" id="PRO_5009579123" description="Secretion system C-terminal sorting domain-containing protein" evidence="1">
    <location>
        <begin position="20"/>
        <end position="486"/>
    </location>
</feature>
<dbReference type="OrthoDB" id="610388at2"/>
<dbReference type="Proteomes" id="UP000176294">
    <property type="component" value="Unassembled WGS sequence"/>
</dbReference>
<reference evidence="3 4" key="1">
    <citation type="submission" date="2016-08" db="EMBL/GenBank/DDBJ databases">
        <title>Hymenobacter coccineus sp. nov., Hymenobacter lapidarius sp. nov. and Hymenobacter glacialis sp. nov., isolated from Antarctic soil.</title>
        <authorList>
            <person name="Sedlacek I."/>
            <person name="Kralova S."/>
            <person name="Kyrova K."/>
            <person name="Maslanova I."/>
            <person name="Stankova E."/>
            <person name="Vrbovska V."/>
            <person name="Nemec M."/>
            <person name="Bartak M."/>
            <person name="Svec P."/>
            <person name="Busse H.-J."/>
            <person name="Pantucek R."/>
        </authorList>
    </citation>
    <scope>NUCLEOTIDE SEQUENCE [LARGE SCALE GENOMIC DNA]</scope>
    <source>
        <strain evidence="3 4">CCM 8643</strain>
    </source>
</reference>
<dbReference type="RefSeq" id="WP_070725738.1">
    <property type="nucleotide sequence ID" value="NZ_MDZB01000074.1"/>
</dbReference>
<dbReference type="Pfam" id="PF18962">
    <property type="entry name" value="Por_Secre_tail"/>
    <property type="match status" value="1"/>
</dbReference>
<dbReference type="Gene3D" id="2.130.10.10">
    <property type="entry name" value="YVTN repeat-like/Quinoprotein amine dehydrogenase"/>
    <property type="match status" value="2"/>
</dbReference>
<dbReference type="InterPro" id="IPR026444">
    <property type="entry name" value="Secre_tail"/>
</dbReference>
<keyword evidence="4" id="KW-1185">Reference proteome</keyword>
<dbReference type="STRING" id="1908237.BEN47_00730"/>
<accession>A0A1G1TA20</accession>
<evidence type="ECO:0000313" key="3">
    <source>
        <dbReference type="EMBL" id="OGX87719.1"/>
    </source>
</evidence>
<organism evidence="3 4">
    <name type="scientific">Hymenobacter lapidarius</name>
    <dbReference type="NCBI Taxonomy" id="1908237"/>
    <lineage>
        <taxon>Bacteria</taxon>
        <taxon>Pseudomonadati</taxon>
        <taxon>Bacteroidota</taxon>
        <taxon>Cytophagia</taxon>
        <taxon>Cytophagales</taxon>
        <taxon>Hymenobacteraceae</taxon>
        <taxon>Hymenobacter</taxon>
    </lineage>
</organism>
<name>A0A1G1TA20_9BACT</name>
<dbReference type="NCBIfam" id="TIGR04183">
    <property type="entry name" value="Por_Secre_tail"/>
    <property type="match status" value="1"/>
</dbReference>